<feature type="compositionally biased region" description="Basic residues" evidence="5">
    <location>
        <begin position="138"/>
        <end position="151"/>
    </location>
</feature>
<dbReference type="Proteomes" id="UP000265618">
    <property type="component" value="Unassembled WGS sequence"/>
</dbReference>
<feature type="compositionally biased region" description="Basic and acidic residues" evidence="5">
    <location>
        <begin position="110"/>
        <end position="134"/>
    </location>
</feature>
<keyword evidence="4" id="KW-0648">Protein biosynthesis</keyword>
<proteinExistence type="predicted"/>
<evidence type="ECO:0000313" key="7">
    <source>
        <dbReference type="Proteomes" id="UP000265618"/>
    </source>
</evidence>
<keyword evidence="2 6" id="KW-0396">Initiation factor</keyword>
<dbReference type="PANTHER" id="PTHR12399:SF0">
    <property type="entry name" value="EUKARYOTIC TRANSLATION INITIATION FACTOR 3 SUBUNIT D"/>
    <property type="match status" value="1"/>
</dbReference>
<feature type="non-terminal residue" evidence="6">
    <location>
        <position position="1"/>
    </location>
</feature>
<dbReference type="Pfam" id="PF05091">
    <property type="entry name" value="eIF-3_zeta"/>
    <property type="match status" value="1"/>
</dbReference>
<dbReference type="PANTHER" id="PTHR12399">
    <property type="entry name" value="EUKARYOTIC TRANSLATION INITIATION FACTOR 3 SUBUNIT 7"/>
    <property type="match status" value="1"/>
</dbReference>
<dbReference type="InterPro" id="IPR007783">
    <property type="entry name" value="eIF3d"/>
</dbReference>
<dbReference type="GO" id="GO:0005852">
    <property type="term" value="C:eukaryotic translation initiation factor 3 complex"/>
    <property type="evidence" value="ECO:0007669"/>
    <property type="project" value="InterPro"/>
</dbReference>
<organism evidence="6 7">
    <name type="scientific">Kipferlia bialata</name>
    <dbReference type="NCBI Taxonomy" id="797122"/>
    <lineage>
        <taxon>Eukaryota</taxon>
        <taxon>Metamonada</taxon>
        <taxon>Carpediemonas-like organisms</taxon>
        <taxon>Kipferlia</taxon>
    </lineage>
</organism>
<protein>
    <submittedName>
        <fullName evidence="6">Eukaryotic translation initiation factor 3 subunit D</fullName>
    </submittedName>
</protein>
<keyword evidence="7" id="KW-1185">Reference proteome</keyword>
<accession>A0A9K3GHG1</accession>
<evidence type="ECO:0000256" key="2">
    <source>
        <dbReference type="ARBA" id="ARBA00022540"/>
    </source>
</evidence>
<reference evidence="6 7" key="1">
    <citation type="journal article" date="2018" name="PLoS ONE">
        <title>The draft genome of Kipferlia bialata reveals reductive genome evolution in fornicate parasites.</title>
        <authorList>
            <person name="Tanifuji G."/>
            <person name="Takabayashi S."/>
            <person name="Kume K."/>
            <person name="Takagi M."/>
            <person name="Nakayama T."/>
            <person name="Kamikawa R."/>
            <person name="Inagaki Y."/>
            <person name="Hashimoto T."/>
        </authorList>
    </citation>
    <scope>NUCLEOTIDE SEQUENCE [LARGE SCALE GENOMIC DNA]</scope>
    <source>
        <strain evidence="6">NY0173</strain>
    </source>
</reference>
<keyword evidence="3" id="KW-0694">RNA-binding</keyword>
<comment type="caution">
    <text evidence="6">The sequence shown here is derived from an EMBL/GenBank/DDBJ whole genome shotgun (WGS) entry which is preliminary data.</text>
</comment>
<dbReference type="GO" id="GO:0003723">
    <property type="term" value="F:RNA binding"/>
    <property type="evidence" value="ECO:0007669"/>
    <property type="project" value="UniProtKB-KW"/>
</dbReference>
<evidence type="ECO:0000256" key="4">
    <source>
        <dbReference type="ARBA" id="ARBA00022917"/>
    </source>
</evidence>
<keyword evidence="1" id="KW-0963">Cytoplasm</keyword>
<evidence type="ECO:0000256" key="1">
    <source>
        <dbReference type="ARBA" id="ARBA00022490"/>
    </source>
</evidence>
<evidence type="ECO:0000256" key="3">
    <source>
        <dbReference type="ARBA" id="ARBA00022884"/>
    </source>
</evidence>
<dbReference type="EMBL" id="BDIP01000734">
    <property type="protein sequence ID" value="GIQ82545.1"/>
    <property type="molecule type" value="Genomic_DNA"/>
</dbReference>
<gene>
    <name evidence="6" type="ORF">KIPB_003705</name>
</gene>
<dbReference type="GO" id="GO:0003743">
    <property type="term" value="F:translation initiation factor activity"/>
    <property type="evidence" value="ECO:0007669"/>
    <property type="project" value="UniProtKB-KW"/>
</dbReference>
<dbReference type="AlphaFoldDB" id="A0A9K3GHG1"/>
<evidence type="ECO:0000313" key="6">
    <source>
        <dbReference type="EMBL" id="GIQ82545.1"/>
    </source>
</evidence>
<name>A0A9K3GHG1_9EUKA</name>
<evidence type="ECO:0000256" key="5">
    <source>
        <dbReference type="SAM" id="MobiDB-lite"/>
    </source>
</evidence>
<sequence>MSEEFASFVLPEVDTLPDGCYWGPAGSILGDTYFGVPFTAVSRSDLSQMTHAESFLSGVSGDPERIPKEIRDGLFYAPASTDAVKFKVVASRQVGPQSTNTRRIPKRRLERKEREKEREREREREADAQQKEGYKNAQPKRRKNYRRRHRNQDRNLRVVAPSSIDILSDWVPVCQIKFADVDKKIRDLTTVPVGVRLPQSTMSPLNKLHPQIDSIVRAKNKVTVVEANAPSTCVSGTASDDAYLRSRQGPTDVVMTAEVAAALMVSTRSNFGFDVTFTKDPNGRISIDKKAGSSAFLQSVFENNTQVGYDERDPKFAPETLAKEETRLYNAIKEDYQRPSGEVEYREFDFMGRKVVVQSECPSLSRSGT</sequence>
<feature type="region of interest" description="Disordered" evidence="5">
    <location>
        <begin position="92"/>
        <end position="153"/>
    </location>
</feature>